<feature type="compositionally biased region" description="Gly residues" evidence="1">
    <location>
        <begin position="7"/>
        <end position="20"/>
    </location>
</feature>
<accession>A0A317XEE7</accession>
<dbReference type="GeneID" id="37117521"/>
<dbReference type="RefSeq" id="XP_025472778.1">
    <property type="nucleotide sequence ID" value="XM_025615378.1"/>
</dbReference>
<reference evidence="2 3" key="1">
    <citation type="submission" date="2016-12" db="EMBL/GenBank/DDBJ databases">
        <title>The genomes of Aspergillus section Nigri reveals drivers in fungal speciation.</title>
        <authorList>
            <consortium name="DOE Joint Genome Institute"/>
            <person name="Vesth T.C."/>
            <person name="Nybo J."/>
            <person name="Theobald S."/>
            <person name="Brandl J."/>
            <person name="Frisvad J.C."/>
            <person name="Nielsen K.F."/>
            <person name="Lyhne E.K."/>
            <person name="Kogle M.E."/>
            <person name="Kuo A."/>
            <person name="Riley R."/>
            <person name="Clum A."/>
            <person name="Nolan M."/>
            <person name="Lipzen A."/>
            <person name="Salamov A."/>
            <person name="Henrissat B."/>
            <person name="Wiebenga A."/>
            <person name="De Vries R.P."/>
            <person name="Grigoriev I.V."/>
            <person name="Mortensen U.H."/>
            <person name="Andersen M.R."/>
            <person name="Baker S.E."/>
        </authorList>
    </citation>
    <scope>NUCLEOTIDE SEQUENCE [LARGE SCALE GENOMIC DNA]</scope>
    <source>
        <strain evidence="2 3">CBS 115572</strain>
    </source>
</reference>
<organism evidence="2 3">
    <name type="scientific">Aspergillus sclerotioniger CBS 115572</name>
    <dbReference type="NCBI Taxonomy" id="1450535"/>
    <lineage>
        <taxon>Eukaryota</taxon>
        <taxon>Fungi</taxon>
        <taxon>Dikarya</taxon>
        <taxon>Ascomycota</taxon>
        <taxon>Pezizomycotina</taxon>
        <taxon>Eurotiomycetes</taxon>
        <taxon>Eurotiomycetidae</taxon>
        <taxon>Eurotiales</taxon>
        <taxon>Aspergillaceae</taxon>
        <taxon>Aspergillus</taxon>
        <taxon>Aspergillus subgen. Circumdati</taxon>
    </lineage>
</organism>
<dbReference type="Proteomes" id="UP000246702">
    <property type="component" value="Unassembled WGS sequence"/>
</dbReference>
<keyword evidence="3" id="KW-1185">Reference proteome</keyword>
<comment type="caution">
    <text evidence="2">The sequence shown here is derived from an EMBL/GenBank/DDBJ whole genome shotgun (WGS) entry which is preliminary data.</text>
</comment>
<feature type="compositionally biased region" description="Polar residues" evidence="1">
    <location>
        <begin position="183"/>
        <end position="196"/>
    </location>
</feature>
<dbReference type="AlphaFoldDB" id="A0A317XEE7"/>
<evidence type="ECO:0000256" key="1">
    <source>
        <dbReference type="SAM" id="MobiDB-lite"/>
    </source>
</evidence>
<feature type="region of interest" description="Disordered" evidence="1">
    <location>
        <begin position="1"/>
        <end position="25"/>
    </location>
</feature>
<sequence>MSPAFPGPGGNNNNGNGNGNNTGANQLNAELADEVTTTIAYNQLKPDKIGFFWPDLRSGCHSLRTNHVKISPLASSLNNSMAKSTCGKTSQMNAPEVVIENRWQNRPYQNNQGQGPRPGQLLLSDRLYNANNWHTDRYNSRIPWNRNRNNNQQAYIATTDPTTPNEDQTVYDDTAFTADPQDESSQAPDMYAQSNTYDDAPYNDDYAYYSDQNDTQGHDNNDYDDIYAFEVQPGDIAKPDDKVVGETTRSVVLPTAVVSDNDVVEALSQM</sequence>
<evidence type="ECO:0000313" key="2">
    <source>
        <dbReference type="EMBL" id="PWY96017.1"/>
    </source>
</evidence>
<feature type="region of interest" description="Disordered" evidence="1">
    <location>
        <begin position="178"/>
        <end position="200"/>
    </location>
</feature>
<protein>
    <submittedName>
        <fullName evidence="2">Uncharacterized protein</fullName>
    </submittedName>
</protein>
<gene>
    <name evidence="2" type="ORF">BO94DRAFT_581162</name>
</gene>
<dbReference type="EMBL" id="MSFK01000002">
    <property type="protein sequence ID" value="PWY96017.1"/>
    <property type="molecule type" value="Genomic_DNA"/>
</dbReference>
<name>A0A317XEE7_9EURO</name>
<proteinExistence type="predicted"/>
<evidence type="ECO:0000313" key="3">
    <source>
        <dbReference type="Proteomes" id="UP000246702"/>
    </source>
</evidence>